<reference evidence="8" key="1">
    <citation type="submission" date="2021-01" db="EMBL/GenBank/DDBJ databases">
        <authorList>
            <person name="Zahm M."/>
            <person name="Roques C."/>
            <person name="Cabau C."/>
            <person name="Klopp C."/>
            <person name="Donnadieu C."/>
            <person name="Jouanno E."/>
            <person name="Lampietro C."/>
            <person name="Louis A."/>
            <person name="Herpin A."/>
            <person name="Echchiki A."/>
            <person name="Berthelot C."/>
            <person name="Parey E."/>
            <person name="Roest-Crollius H."/>
            <person name="Braasch I."/>
            <person name="Postlethwait J."/>
            <person name="Bobe J."/>
            <person name="Montfort J."/>
            <person name="Bouchez O."/>
            <person name="Begum T."/>
            <person name="Mejri S."/>
            <person name="Adams A."/>
            <person name="Chen W.-J."/>
            <person name="Guiguen Y."/>
        </authorList>
    </citation>
    <scope>NUCLEOTIDE SEQUENCE</scope>
    <source>
        <tissue evidence="8">Blood</tissue>
    </source>
</reference>
<dbReference type="GO" id="GO:0055088">
    <property type="term" value="P:lipid homeostasis"/>
    <property type="evidence" value="ECO:0007669"/>
    <property type="project" value="TreeGrafter"/>
</dbReference>
<feature type="domain" description="EXPERA" evidence="7">
    <location>
        <begin position="60"/>
        <end position="185"/>
    </location>
</feature>
<keyword evidence="9" id="KW-1185">Reference proteome</keyword>
<dbReference type="PANTHER" id="PTHR14568">
    <property type="entry name" value="TRANSMEMBRANE SUPERFAMILY 6 MEMBER 1/2"/>
    <property type="match status" value="1"/>
</dbReference>
<name>A0A8T3CCC3_9TELE</name>
<dbReference type="AlphaFoldDB" id="A0A8T3CCC3"/>
<evidence type="ECO:0000313" key="9">
    <source>
        <dbReference type="Proteomes" id="UP000829720"/>
    </source>
</evidence>
<keyword evidence="3 5" id="KW-1133">Transmembrane helix</keyword>
<evidence type="ECO:0000256" key="1">
    <source>
        <dbReference type="ARBA" id="ARBA00004141"/>
    </source>
</evidence>
<dbReference type="Proteomes" id="UP000829720">
    <property type="component" value="Unassembled WGS sequence"/>
</dbReference>
<feature type="transmembrane region" description="Helical" evidence="6">
    <location>
        <begin position="7"/>
        <end position="23"/>
    </location>
</feature>
<feature type="transmembrane region" description="Helical" evidence="6">
    <location>
        <begin position="171"/>
        <end position="189"/>
    </location>
</feature>
<gene>
    <name evidence="8" type="ORF">AGOR_G00236950</name>
</gene>
<accession>A0A8T3CCC3</accession>
<dbReference type="Pfam" id="PF26083">
    <property type="entry name" value="TM_Tm6sf2"/>
    <property type="match status" value="1"/>
</dbReference>
<protein>
    <recommendedName>
        <fullName evidence="7">EXPERA domain-containing protein</fullName>
    </recommendedName>
</protein>
<organism evidence="8 9">
    <name type="scientific">Albula goreensis</name>
    <dbReference type="NCBI Taxonomy" id="1534307"/>
    <lineage>
        <taxon>Eukaryota</taxon>
        <taxon>Metazoa</taxon>
        <taxon>Chordata</taxon>
        <taxon>Craniata</taxon>
        <taxon>Vertebrata</taxon>
        <taxon>Euteleostomi</taxon>
        <taxon>Actinopterygii</taxon>
        <taxon>Neopterygii</taxon>
        <taxon>Teleostei</taxon>
        <taxon>Albuliformes</taxon>
        <taxon>Albulidae</taxon>
        <taxon>Albula</taxon>
    </lineage>
</organism>
<feature type="transmembrane region" description="Helical" evidence="6">
    <location>
        <begin position="63"/>
        <end position="82"/>
    </location>
</feature>
<dbReference type="GO" id="GO:0005789">
    <property type="term" value="C:endoplasmic reticulum membrane"/>
    <property type="evidence" value="ECO:0007669"/>
    <property type="project" value="TreeGrafter"/>
</dbReference>
<evidence type="ECO:0000259" key="7">
    <source>
        <dbReference type="PROSITE" id="PS51751"/>
    </source>
</evidence>
<dbReference type="GO" id="GO:0019216">
    <property type="term" value="P:regulation of lipid metabolic process"/>
    <property type="evidence" value="ECO:0007669"/>
    <property type="project" value="TreeGrafter"/>
</dbReference>
<dbReference type="EMBL" id="JAERUA010000024">
    <property type="protein sequence ID" value="KAI1882639.1"/>
    <property type="molecule type" value="Genomic_DNA"/>
</dbReference>
<feature type="transmembrane region" description="Helical" evidence="6">
    <location>
        <begin position="102"/>
        <end position="126"/>
    </location>
</feature>
<dbReference type="PROSITE" id="PS51751">
    <property type="entry name" value="EXPERA"/>
    <property type="match status" value="1"/>
</dbReference>
<dbReference type="PANTHER" id="PTHR14568:SF9">
    <property type="entry name" value="TRANSMEMBRANE 6 SUPERFAMILY MEMBER 2"/>
    <property type="match status" value="1"/>
</dbReference>
<evidence type="ECO:0000256" key="2">
    <source>
        <dbReference type="ARBA" id="ARBA00022692"/>
    </source>
</evidence>
<keyword evidence="4 5" id="KW-0472">Membrane</keyword>
<evidence type="ECO:0000313" key="8">
    <source>
        <dbReference type="EMBL" id="KAI1882639.1"/>
    </source>
</evidence>
<keyword evidence="2 5" id="KW-0812">Transmembrane</keyword>
<dbReference type="InterPro" id="IPR059044">
    <property type="entry name" value="TM_Tm6sf1/2"/>
</dbReference>
<evidence type="ECO:0000256" key="3">
    <source>
        <dbReference type="ARBA" id="ARBA00022989"/>
    </source>
</evidence>
<evidence type="ECO:0000256" key="5">
    <source>
        <dbReference type="PROSITE-ProRule" id="PRU01087"/>
    </source>
</evidence>
<dbReference type="OrthoDB" id="8181520at2759"/>
<dbReference type="GO" id="GO:0033116">
    <property type="term" value="C:endoplasmic reticulum-Golgi intermediate compartment membrane"/>
    <property type="evidence" value="ECO:0007669"/>
    <property type="project" value="TreeGrafter"/>
</dbReference>
<dbReference type="InterPro" id="IPR033118">
    <property type="entry name" value="EXPERA"/>
</dbReference>
<feature type="transmembrane region" description="Helical" evidence="6">
    <location>
        <begin position="35"/>
        <end position="54"/>
    </location>
</feature>
<proteinExistence type="predicted"/>
<evidence type="ECO:0000256" key="4">
    <source>
        <dbReference type="ARBA" id="ARBA00023136"/>
    </source>
</evidence>
<comment type="caution">
    <text evidence="8">The sequence shown here is derived from an EMBL/GenBank/DDBJ whole genome shotgun (WGS) entry which is preliminary data.</text>
</comment>
<comment type="subcellular location">
    <subcellularLocation>
        <location evidence="1">Membrane</location>
        <topology evidence="1">Multi-pass membrane protein</topology>
    </subcellularLocation>
</comment>
<sequence length="272" mass="30177">MNVPQEICVYLLSLTALGVLYTMNNVPALQNPLVIPAFGVAVMVVVFLVVYLAVRHKPPKDPLFYVFAEFSFTGVISLVMALEQDGFTSGFMEFYPKTGEPYIVTAYAIMMGYWDGVVHFLLYLFMVQRMAKGLSYRGVGLFWAGSLLANMAVYVPGIVIGKYASSIRPTYWLNLPFLVAALLGAIAFFNRPRELPVVTADRVAMEQNRSLLRRPVDLLLVVCLLGAMGFTIFRGFVSNQDGTETTSLHEPHHATTMPLFTQAISALRNDPS</sequence>
<feature type="transmembrane region" description="Helical" evidence="6">
    <location>
        <begin position="138"/>
        <end position="159"/>
    </location>
</feature>
<feature type="transmembrane region" description="Helical" evidence="6">
    <location>
        <begin position="218"/>
        <end position="237"/>
    </location>
</feature>
<evidence type="ECO:0000256" key="6">
    <source>
        <dbReference type="SAM" id="Phobius"/>
    </source>
</evidence>